<dbReference type="InterPro" id="IPR006913">
    <property type="entry name" value="CENP-V/GFA"/>
</dbReference>
<proteinExistence type="inferred from homology"/>
<dbReference type="PROSITE" id="PS51891">
    <property type="entry name" value="CENP_V_GFA"/>
    <property type="match status" value="1"/>
</dbReference>
<dbReference type="PANTHER" id="PTHR33337">
    <property type="entry name" value="GFA DOMAIN-CONTAINING PROTEIN"/>
    <property type="match status" value="1"/>
</dbReference>
<dbReference type="SUPFAM" id="SSF51316">
    <property type="entry name" value="Mss4-like"/>
    <property type="match status" value="1"/>
</dbReference>
<evidence type="ECO:0000256" key="4">
    <source>
        <dbReference type="ARBA" id="ARBA00023239"/>
    </source>
</evidence>
<organism evidence="6 7">
    <name type="scientific">SAR86 cluster bacterium SAR86E</name>
    <dbReference type="NCBI Taxonomy" id="1208365"/>
    <lineage>
        <taxon>Bacteria</taxon>
        <taxon>Pseudomonadati</taxon>
        <taxon>Pseudomonadota</taxon>
        <taxon>Gammaproteobacteria</taxon>
        <taxon>SAR86 cluster</taxon>
    </lineage>
</organism>
<accession>K6FEE4</accession>
<reference evidence="6 7" key="1">
    <citation type="submission" date="2012-09" db="EMBL/GenBank/DDBJ databases">
        <authorList>
            <person name="Dupont C.L."/>
            <person name="Rusch D.B."/>
            <person name="Lombardo M.-J."/>
            <person name="Novotny M."/>
            <person name="Yee-Greenbaum J."/>
            <person name="Laskin R."/>
        </authorList>
    </citation>
    <scope>NUCLEOTIDE SEQUENCE [LARGE SCALE GENOMIC DNA]</scope>
    <source>
        <strain evidence="6">SAR86E</strain>
    </source>
</reference>
<keyword evidence="4" id="KW-0456">Lyase</keyword>
<dbReference type="Gene3D" id="3.90.1590.10">
    <property type="entry name" value="glutathione-dependent formaldehyde- activating enzyme (gfa)"/>
    <property type="match status" value="1"/>
</dbReference>
<evidence type="ECO:0000259" key="5">
    <source>
        <dbReference type="PROSITE" id="PS51891"/>
    </source>
</evidence>
<dbReference type="PANTHER" id="PTHR33337:SF40">
    <property type="entry name" value="CENP-V_GFA DOMAIN-CONTAINING PROTEIN-RELATED"/>
    <property type="match status" value="1"/>
</dbReference>
<name>K6FEE4_9GAMM</name>
<sequence>MSNKKTGGCLCEAVTYEIDIADIVSAHHCHCTDCQKSTGSGKATIIIMPAEQLNIKGELKFFSVKGSAGSHISRGFCPDCGSPVVSFVEENPAIKFLKAGTLDDSSWLEVHSSFWSSTANPWSPLDSNIDSVTHNPELG</sequence>
<dbReference type="GO" id="GO:0016846">
    <property type="term" value="F:carbon-sulfur lyase activity"/>
    <property type="evidence" value="ECO:0007669"/>
    <property type="project" value="InterPro"/>
</dbReference>
<keyword evidence="2" id="KW-0479">Metal-binding</keyword>
<dbReference type="GO" id="GO:0046872">
    <property type="term" value="F:metal ion binding"/>
    <property type="evidence" value="ECO:0007669"/>
    <property type="project" value="UniProtKB-KW"/>
</dbReference>
<dbReference type="Proteomes" id="UP000010310">
    <property type="component" value="Unassembled WGS sequence"/>
</dbReference>
<keyword evidence="3" id="KW-0862">Zinc</keyword>
<evidence type="ECO:0000313" key="6">
    <source>
        <dbReference type="EMBL" id="EKO36997.1"/>
    </source>
</evidence>
<comment type="similarity">
    <text evidence="1">Belongs to the Gfa family.</text>
</comment>
<comment type="caution">
    <text evidence="6">The sequence shown here is derived from an EMBL/GenBank/DDBJ whole genome shotgun (WGS) entry which is preliminary data.</text>
</comment>
<dbReference type="STRING" id="1208365.B273_0312"/>
<keyword evidence="7" id="KW-1185">Reference proteome</keyword>
<evidence type="ECO:0000256" key="2">
    <source>
        <dbReference type="ARBA" id="ARBA00022723"/>
    </source>
</evidence>
<dbReference type="InterPro" id="IPR011057">
    <property type="entry name" value="Mss4-like_sf"/>
</dbReference>
<feature type="domain" description="CENP-V/GFA" evidence="5">
    <location>
        <begin position="5"/>
        <end position="123"/>
    </location>
</feature>
<dbReference type="EMBL" id="AMWX01000001">
    <property type="protein sequence ID" value="EKO36997.1"/>
    <property type="molecule type" value="Genomic_DNA"/>
</dbReference>
<evidence type="ECO:0000256" key="3">
    <source>
        <dbReference type="ARBA" id="ARBA00022833"/>
    </source>
</evidence>
<protein>
    <submittedName>
        <fullName evidence="6">S-(Hydroxymethyl)glutathione synthase</fullName>
    </submittedName>
</protein>
<dbReference type="AlphaFoldDB" id="K6FEE4"/>
<evidence type="ECO:0000256" key="1">
    <source>
        <dbReference type="ARBA" id="ARBA00005495"/>
    </source>
</evidence>
<dbReference type="Pfam" id="PF04828">
    <property type="entry name" value="GFA"/>
    <property type="match status" value="1"/>
</dbReference>
<gene>
    <name evidence="6" type="ORF">B273_0312</name>
</gene>
<evidence type="ECO:0000313" key="7">
    <source>
        <dbReference type="Proteomes" id="UP000010310"/>
    </source>
</evidence>